<evidence type="ECO:0000256" key="3">
    <source>
        <dbReference type="ARBA" id="ARBA00022729"/>
    </source>
</evidence>
<dbReference type="Gene3D" id="3.40.30.10">
    <property type="entry name" value="Glutaredoxin"/>
    <property type="match status" value="1"/>
</dbReference>
<evidence type="ECO:0000256" key="7">
    <source>
        <dbReference type="RuleBase" id="RU364038"/>
    </source>
</evidence>
<dbReference type="SUPFAM" id="SSF54423">
    <property type="entry name" value="DsbC/DsbG N-terminal domain-like"/>
    <property type="match status" value="1"/>
</dbReference>
<dbReference type="OrthoDB" id="12976at2"/>
<sequence>MKTWLSLITLGLLSANFAHADINTLKQNLQKNFPEMSIKSVNSTPVADIYEVYTADRIVYTNDQARYFFVGNLIDLAAQKNITEERMQLLDAIDVKKLPLEQAIKKVKGNGKRVIYIFSDPDCPYCHKLEEQLAKIDNITIYLFPFPLTSLHPKAEAISKQVWCSKDPYLAWTDYTMKKILPTASANCTNPIAKNIALAEKLDITGTPTFFLKDGRRISGVLAATELESLMDQIK</sequence>
<dbReference type="EMBL" id="SLVJ01000006">
    <property type="protein sequence ID" value="TCM68083.1"/>
    <property type="molecule type" value="Genomic_DNA"/>
</dbReference>
<evidence type="ECO:0000256" key="4">
    <source>
        <dbReference type="ARBA" id="ARBA00022764"/>
    </source>
</evidence>
<comment type="function">
    <text evidence="7">Required for disulfide bond formation in some periplasmic proteins. Acts by transferring its disulfide bond to other proteins and is reduced in the process.</text>
</comment>
<dbReference type="PANTHER" id="PTHR35272">
    <property type="entry name" value="THIOL:DISULFIDE INTERCHANGE PROTEIN DSBC-RELATED"/>
    <property type="match status" value="1"/>
</dbReference>
<dbReference type="GO" id="GO:0042597">
    <property type="term" value="C:periplasmic space"/>
    <property type="evidence" value="ECO:0007669"/>
    <property type="project" value="UniProtKB-SubCell"/>
</dbReference>
<dbReference type="InterPro" id="IPR012336">
    <property type="entry name" value="Thioredoxin-like_fold"/>
</dbReference>
<dbReference type="Pfam" id="PF10411">
    <property type="entry name" value="DsbC_N"/>
    <property type="match status" value="1"/>
</dbReference>
<keyword evidence="4 7" id="KW-0574">Periplasm</keyword>
<keyword evidence="11" id="KW-1185">Reference proteome</keyword>
<keyword evidence="3 7" id="KW-0732">Signal</keyword>
<dbReference type="Gene3D" id="3.10.450.70">
    <property type="entry name" value="Disulphide bond isomerase, DsbC/G, N-terminal"/>
    <property type="match status" value="1"/>
</dbReference>
<evidence type="ECO:0000256" key="5">
    <source>
        <dbReference type="ARBA" id="ARBA00023157"/>
    </source>
</evidence>
<dbReference type="InterPro" id="IPR033954">
    <property type="entry name" value="DiS-bond_Isoase_DsbC/G"/>
</dbReference>
<feature type="signal peptide" evidence="7">
    <location>
        <begin position="1"/>
        <end position="20"/>
    </location>
</feature>
<proteinExistence type="inferred from homology"/>
<comment type="similarity">
    <text evidence="2 7">Belongs to the thioredoxin family. DsbC subfamily.</text>
</comment>
<dbReference type="InterPro" id="IPR036249">
    <property type="entry name" value="Thioredoxin-like_sf"/>
</dbReference>
<dbReference type="InterPro" id="IPR018950">
    <property type="entry name" value="DiS-bond_isomerase_DsbC/G_N"/>
</dbReference>
<dbReference type="AlphaFoldDB" id="A0A4R1Y796"/>
<comment type="subcellular location">
    <subcellularLocation>
        <location evidence="1 7">Periplasm</location>
    </subcellularLocation>
</comment>
<evidence type="ECO:0000256" key="1">
    <source>
        <dbReference type="ARBA" id="ARBA00004418"/>
    </source>
</evidence>
<dbReference type="InterPro" id="IPR009094">
    <property type="entry name" value="DiS-bond_isomerase_DsbC/G_N_sf"/>
</dbReference>
<feature type="chain" id="PRO_5021038510" description="Thiol:disulfide interchange protein" evidence="7">
    <location>
        <begin position="21"/>
        <end position="235"/>
    </location>
</feature>
<comment type="caution">
    <text evidence="10">The sequence shown here is derived from an EMBL/GenBank/DDBJ whole genome shotgun (WGS) entry which is preliminary data.</text>
</comment>
<keyword evidence="6 7" id="KW-0676">Redox-active center</keyword>
<evidence type="ECO:0000256" key="6">
    <source>
        <dbReference type="ARBA" id="ARBA00023284"/>
    </source>
</evidence>
<organism evidence="10 11">
    <name type="scientific">Acinetobacter calcoaceticus</name>
    <dbReference type="NCBI Taxonomy" id="471"/>
    <lineage>
        <taxon>Bacteria</taxon>
        <taxon>Pseudomonadati</taxon>
        <taxon>Pseudomonadota</taxon>
        <taxon>Gammaproteobacteria</taxon>
        <taxon>Moraxellales</taxon>
        <taxon>Moraxellaceae</taxon>
        <taxon>Acinetobacter</taxon>
        <taxon>Acinetobacter calcoaceticus/baumannii complex</taxon>
    </lineage>
</organism>
<evidence type="ECO:0000259" key="8">
    <source>
        <dbReference type="Pfam" id="PF10411"/>
    </source>
</evidence>
<evidence type="ECO:0000313" key="11">
    <source>
        <dbReference type="Proteomes" id="UP000294963"/>
    </source>
</evidence>
<dbReference type="PANTHER" id="PTHR35272:SF3">
    <property type="entry name" value="THIOL:DISULFIDE INTERCHANGE PROTEIN DSBC"/>
    <property type="match status" value="1"/>
</dbReference>
<evidence type="ECO:0000259" key="9">
    <source>
        <dbReference type="Pfam" id="PF13098"/>
    </source>
</evidence>
<gene>
    <name evidence="10" type="ORF">EC844_10665</name>
</gene>
<dbReference type="InterPro" id="IPR051470">
    <property type="entry name" value="Thiol:disulfide_interchange"/>
</dbReference>
<dbReference type="Proteomes" id="UP000294963">
    <property type="component" value="Unassembled WGS sequence"/>
</dbReference>
<feature type="domain" description="Disulphide bond isomerase DsbC/G N-terminal" evidence="8">
    <location>
        <begin position="17"/>
        <end position="84"/>
    </location>
</feature>
<protein>
    <recommendedName>
        <fullName evidence="7">Thiol:disulfide interchange protein</fullName>
    </recommendedName>
</protein>
<evidence type="ECO:0000313" key="10">
    <source>
        <dbReference type="EMBL" id="TCM68083.1"/>
    </source>
</evidence>
<feature type="domain" description="Thioredoxin-like fold" evidence="9">
    <location>
        <begin position="107"/>
        <end position="230"/>
    </location>
</feature>
<dbReference type="Pfam" id="PF13098">
    <property type="entry name" value="Thioredoxin_2"/>
    <property type="match status" value="1"/>
</dbReference>
<dbReference type="CDD" id="cd03020">
    <property type="entry name" value="DsbA_DsbC_DsbG"/>
    <property type="match status" value="1"/>
</dbReference>
<evidence type="ECO:0000256" key="2">
    <source>
        <dbReference type="ARBA" id="ARBA00009813"/>
    </source>
</evidence>
<reference evidence="10 11" key="1">
    <citation type="submission" date="2019-03" db="EMBL/GenBank/DDBJ databases">
        <title>Genomic analyses of the natural microbiome of Caenorhabditis elegans.</title>
        <authorList>
            <person name="Samuel B."/>
        </authorList>
    </citation>
    <scope>NUCLEOTIDE SEQUENCE [LARGE SCALE GENOMIC DNA]</scope>
    <source>
        <strain evidence="10 11">JUb89</strain>
    </source>
</reference>
<keyword evidence="5" id="KW-1015">Disulfide bond</keyword>
<accession>A0A4R1Y796</accession>
<dbReference type="SUPFAM" id="SSF52833">
    <property type="entry name" value="Thioredoxin-like"/>
    <property type="match status" value="1"/>
</dbReference>
<name>A0A4R1Y796_ACICA</name>